<dbReference type="SUPFAM" id="SSF56436">
    <property type="entry name" value="C-type lectin-like"/>
    <property type="match status" value="1"/>
</dbReference>
<protein>
    <submittedName>
        <fullName evidence="2">C-type lectin domain-containing protein</fullName>
    </submittedName>
</protein>
<dbReference type="InterPro" id="IPR050111">
    <property type="entry name" value="C-type_lectin/snaclec_domain"/>
</dbReference>
<dbReference type="SMART" id="SM00034">
    <property type="entry name" value="CLECT"/>
    <property type="match status" value="1"/>
</dbReference>
<organism evidence="2">
    <name type="scientific">Anisakis simplex</name>
    <name type="common">Herring worm</name>
    <dbReference type="NCBI Taxonomy" id="6269"/>
    <lineage>
        <taxon>Eukaryota</taxon>
        <taxon>Metazoa</taxon>
        <taxon>Ecdysozoa</taxon>
        <taxon>Nematoda</taxon>
        <taxon>Chromadorea</taxon>
        <taxon>Rhabditida</taxon>
        <taxon>Spirurina</taxon>
        <taxon>Ascaridomorpha</taxon>
        <taxon>Ascaridoidea</taxon>
        <taxon>Anisakidae</taxon>
        <taxon>Anisakis</taxon>
        <taxon>Anisakis simplex complex</taxon>
    </lineage>
</organism>
<dbReference type="PANTHER" id="PTHR22803">
    <property type="entry name" value="MANNOSE, PHOSPHOLIPASE, LECTIN RECEPTOR RELATED"/>
    <property type="match status" value="1"/>
</dbReference>
<dbReference type="Gene3D" id="3.10.100.10">
    <property type="entry name" value="Mannose-Binding Protein A, subunit A"/>
    <property type="match status" value="1"/>
</dbReference>
<feature type="domain" description="C-type lectin" evidence="1">
    <location>
        <begin position="138"/>
        <end position="226"/>
    </location>
</feature>
<dbReference type="AlphaFoldDB" id="A0A0M3JUW2"/>
<name>A0A0M3JUW2_ANISI</name>
<evidence type="ECO:0000313" key="2">
    <source>
        <dbReference type="WBParaSite" id="ASIM_0001199001-mRNA-1"/>
    </source>
</evidence>
<dbReference type="InterPro" id="IPR001304">
    <property type="entry name" value="C-type_lectin-like"/>
</dbReference>
<proteinExistence type="predicted"/>
<sequence length="243" mass="27111">LLEQAILQTNQMDDDDDEVFEILDARSMGIRETSRVSSLHDCQKRCGGCASLVLYPDNTCVIFDYLTAVVMSSYGALCCVPRSNDSFVCDQCTSNSAMHTIGDSLVGHTNILGVWTLFTQTNSTYKTLPYECLATPLDYEEECQKEGAHLASIESVEEDQFVSSLASTSCNCKHIGLYSKSWPKQNFQWRDGIETNYTNWRFGEPYVKGHICVHIWKTKGWASASCTLRGIDSVGCCAVCKRN</sequence>
<dbReference type="CDD" id="cd00037">
    <property type="entry name" value="CLECT"/>
    <property type="match status" value="1"/>
</dbReference>
<dbReference type="InterPro" id="IPR016186">
    <property type="entry name" value="C-type_lectin-like/link_sf"/>
</dbReference>
<dbReference type="InterPro" id="IPR016187">
    <property type="entry name" value="CTDL_fold"/>
</dbReference>
<reference evidence="2" key="1">
    <citation type="submission" date="2017-02" db="UniProtKB">
        <authorList>
            <consortium name="WormBaseParasite"/>
        </authorList>
    </citation>
    <scope>IDENTIFICATION</scope>
</reference>
<dbReference type="PROSITE" id="PS50041">
    <property type="entry name" value="C_TYPE_LECTIN_2"/>
    <property type="match status" value="1"/>
</dbReference>
<dbReference type="Pfam" id="PF00059">
    <property type="entry name" value="Lectin_C"/>
    <property type="match status" value="1"/>
</dbReference>
<evidence type="ECO:0000259" key="1">
    <source>
        <dbReference type="PROSITE" id="PS50041"/>
    </source>
</evidence>
<accession>A0A0M3JUW2</accession>
<dbReference type="WBParaSite" id="ASIM_0001199001-mRNA-1">
    <property type="protein sequence ID" value="ASIM_0001199001-mRNA-1"/>
    <property type="gene ID" value="ASIM_0001199001"/>
</dbReference>